<sequence length="113" mass="13158">MLTWISVVGVLARNQLLRVIRSWYFSCDDQQRALRDSEETMFCEQEPAVGFFSMFCSGLRFDYLTRSYLERLCSYQISEDFVVDSRATGNTALSSPCWDLLALMRRVVNYHSS</sequence>
<organism evidence="1 2">
    <name type="scientific">Dorcoceras hygrometricum</name>
    <dbReference type="NCBI Taxonomy" id="472368"/>
    <lineage>
        <taxon>Eukaryota</taxon>
        <taxon>Viridiplantae</taxon>
        <taxon>Streptophyta</taxon>
        <taxon>Embryophyta</taxon>
        <taxon>Tracheophyta</taxon>
        <taxon>Spermatophyta</taxon>
        <taxon>Magnoliopsida</taxon>
        <taxon>eudicotyledons</taxon>
        <taxon>Gunneridae</taxon>
        <taxon>Pentapetalae</taxon>
        <taxon>asterids</taxon>
        <taxon>lamiids</taxon>
        <taxon>Lamiales</taxon>
        <taxon>Gesneriaceae</taxon>
        <taxon>Didymocarpoideae</taxon>
        <taxon>Trichosporeae</taxon>
        <taxon>Loxocarpinae</taxon>
        <taxon>Dorcoceras</taxon>
    </lineage>
</organism>
<reference evidence="1 2" key="1">
    <citation type="journal article" date="2015" name="Proc. Natl. Acad. Sci. U.S.A.">
        <title>The resurrection genome of Boea hygrometrica: A blueprint for survival of dehydration.</title>
        <authorList>
            <person name="Xiao L."/>
            <person name="Yang G."/>
            <person name="Zhang L."/>
            <person name="Yang X."/>
            <person name="Zhao S."/>
            <person name="Ji Z."/>
            <person name="Zhou Q."/>
            <person name="Hu M."/>
            <person name="Wang Y."/>
            <person name="Chen M."/>
            <person name="Xu Y."/>
            <person name="Jin H."/>
            <person name="Xiao X."/>
            <person name="Hu G."/>
            <person name="Bao F."/>
            <person name="Hu Y."/>
            <person name="Wan P."/>
            <person name="Li L."/>
            <person name="Deng X."/>
            <person name="Kuang T."/>
            <person name="Xiang C."/>
            <person name="Zhu J.K."/>
            <person name="Oliver M.J."/>
            <person name="He Y."/>
        </authorList>
    </citation>
    <scope>NUCLEOTIDE SEQUENCE [LARGE SCALE GENOMIC DNA]</scope>
    <source>
        <strain evidence="2">cv. XS01</strain>
    </source>
</reference>
<gene>
    <name evidence="1" type="ORF">F511_28403</name>
</gene>
<name>A0A2Z7AH37_9LAMI</name>
<evidence type="ECO:0000313" key="2">
    <source>
        <dbReference type="Proteomes" id="UP000250235"/>
    </source>
</evidence>
<accession>A0A2Z7AH37</accession>
<dbReference type="EMBL" id="KV017461">
    <property type="protein sequence ID" value="KZV18396.1"/>
    <property type="molecule type" value="Genomic_DNA"/>
</dbReference>
<keyword evidence="2" id="KW-1185">Reference proteome</keyword>
<evidence type="ECO:0000313" key="1">
    <source>
        <dbReference type="EMBL" id="KZV18396.1"/>
    </source>
</evidence>
<proteinExistence type="predicted"/>
<protein>
    <submittedName>
        <fullName evidence="1">Uncharacterized protein</fullName>
    </submittedName>
</protein>
<dbReference type="Proteomes" id="UP000250235">
    <property type="component" value="Unassembled WGS sequence"/>
</dbReference>
<dbReference type="AlphaFoldDB" id="A0A2Z7AH37"/>